<dbReference type="GO" id="GO:0051536">
    <property type="term" value="F:iron-sulfur cluster binding"/>
    <property type="evidence" value="ECO:0007669"/>
    <property type="project" value="InterPro"/>
</dbReference>
<dbReference type="RefSeq" id="WP_013327992.1">
    <property type="nucleotide sequence ID" value="NC_014507.1"/>
</dbReference>
<dbReference type="PROSITE" id="PS00198">
    <property type="entry name" value="4FE4S_FER_1"/>
    <property type="match status" value="1"/>
</dbReference>
<dbReference type="PANTHER" id="PTHR43312">
    <property type="entry name" value="D-THREO-ALDOSE 1-DEHYDROGENASE"/>
    <property type="match status" value="1"/>
</dbReference>
<dbReference type="InterPro" id="IPR053135">
    <property type="entry name" value="AKR2_Oxidoreductase"/>
</dbReference>
<reference evidence="2 3" key="1">
    <citation type="journal article" date="2010" name="Stand. Genomic Sci.">
        <title>Complete genome sequence of Methanoplanus petrolearius type strain (SEBR 4847).</title>
        <authorList>
            <person name="Brambilla E."/>
            <person name="Djao O.D."/>
            <person name="Daligault H."/>
            <person name="Lapidus A."/>
            <person name="Lucas S."/>
            <person name="Hammon N."/>
            <person name="Nolan M."/>
            <person name="Tice H."/>
            <person name="Cheng J.F."/>
            <person name="Han C."/>
            <person name="Tapia R."/>
            <person name="Goodwin L."/>
            <person name="Pitluck S."/>
            <person name="Liolios K."/>
            <person name="Ivanova N."/>
            <person name="Mavromatis K."/>
            <person name="Mikhailova N."/>
            <person name="Pati A."/>
            <person name="Chen A."/>
            <person name="Palaniappan K."/>
            <person name="Land M."/>
            <person name="Hauser L."/>
            <person name="Chang Y.J."/>
            <person name="Jeffries C.D."/>
            <person name="Rohde M."/>
            <person name="Spring S."/>
            <person name="Sikorski J."/>
            <person name="Goker M."/>
            <person name="Woyke T."/>
            <person name="Bristow J."/>
            <person name="Eisen J.A."/>
            <person name="Markowitz V."/>
            <person name="Hugenholtz P."/>
            <person name="Kyrpides N.C."/>
            <person name="Klenk H.P."/>
        </authorList>
    </citation>
    <scope>NUCLEOTIDE SEQUENCE [LARGE SCALE GENOMIC DNA]</scope>
    <source>
        <strain evidence="3">DSM 11571 / OCM 486 / SEBR 4847</strain>
    </source>
</reference>
<dbReference type="InterPro" id="IPR036812">
    <property type="entry name" value="NAD(P)_OxRdtase_dom_sf"/>
</dbReference>
<sequence length="406" mass="46642">MLYRKVPKTGDELSILGYGCMRFPQKNGRIDYEYTKELLVHAMESGINYLDTAWGYHNGQSEEVVGKILEETGSRDRVRIATKLPHWLASSREDMDGYLDKQLKRLRTGHIDYYLIHDLTKGGWEKIKTMGFADFLDKAKKDGRITYAGFSFHDDIETFKEIVDGYDWDFCQIQYNLIDTTNQAGTEGLEYAASKNLAVMIMEPLRGGNLARIQPAEVGKIWEEAKTRRTPAEWALRWLWNRPEVTVVLSGMTETDQLDENLRIAEEGLPGSLTEEELELAKRAGEKYREIMKVGCTGCSYCMPCPFGVNIPACFEIYNSYHMFDDKRHEKFMYMSRLGGLLNKKSAASLCRNCGRCVKACPQHIDIPNELKKVKNDMEGPVMKIIVPVSRIYVPLRKKLDLLRKR</sequence>
<dbReference type="InterPro" id="IPR009051">
    <property type="entry name" value="Helical_ferredxn"/>
</dbReference>
<dbReference type="SUPFAM" id="SSF46548">
    <property type="entry name" value="alpha-helical ferredoxin"/>
    <property type="match status" value="1"/>
</dbReference>
<protein>
    <submittedName>
        <fullName evidence="2">Aldo/keto reductase</fullName>
    </submittedName>
</protein>
<dbReference type="eggNOG" id="arCOG01624">
    <property type="taxonomic scope" value="Archaea"/>
</dbReference>
<proteinExistence type="predicted"/>
<dbReference type="InterPro" id="IPR017900">
    <property type="entry name" value="4Fe4S_Fe_S_CS"/>
</dbReference>
<dbReference type="Pfam" id="PF13187">
    <property type="entry name" value="Fer4_9"/>
    <property type="match status" value="1"/>
</dbReference>
<dbReference type="InterPro" id="IPR023210">
    <property type="entry name" value="NADP_OxRdtase_dom"/>
</dbReference>
<dbReference type="EMBL" id="CP002117">
    <property type="protein sequence ID" value="ADN34813.1"/>
    <property type="molecule type" value="Genomic_DNA"/>
</dbReference>
<dbReference type="GO" id="GO:0016491">
    <property type="term" value="F:oxidoreductase activity"/>
    <property type="evidence" value="ECO:0007669"/>
    <property type="project" value="UniProtKB-ARBA"/>
</dbReference>
<dbReference type="AlphaFoldDB" id="E1RDC9"/>
<dbReference type="PANTHER" id="PTHR43312:SF2">
    <property type="entry name" value="OXIDOREDUCTASE"/>
    <property type="match status" value="1"/>
</dbReference>
<dbReference type="Gene3D" id="3.20.20.100">
    <property type="entry name" value="NADP-dependent oxidoreductase domain"/>
    <property type="match status" value="1"/>
</dbReference>
<dbReference type="SUPFAM" id="SSF51430">
    <property type="entry name" value="NAD(P)-linked oxidoreductase"/>
    <property type="match status" value="1"/>
</dbReference>
<accession>E1RDC9</accession>
<dbReference type="InterPro" id="IPR017896">
    <property type="entry name" value="4Fe4S_Fe-S-bd"/>
</dbReference>
<feature type="domain" description="4Fe-4S ferredoxin-type" evidence="1">
    <location>
        <begin position="342"/>
        <end position="370"/>
    </location>
</feature>
<gene>
    <name evidence="2" type="ordered locus">Mpet_0032</name>
</gene>
<dbReference type="CDD" id="cd19096">
    <property type="entry name" value="AKR_Fe-S_oxidoreductase"/>
    <property type="match status" value="1"/>
</dbReference>
<evidence type="ECO:0000259" key="1">
    <source>
        <dbReference type="PROSITE" id="PS51379"/>
    </source>
</evidence>
<name>E1RDC9_METP4</name>
<evidence type="ECO:0000313" key="2">
    <source>
        <dbReference type="EMBL" id="ADN34813.1"/>
    </source>
</evidence>
<dbReference type="KEGG" id="mpi:Mpet_0032"/>
<keyword evidence="3" id="KW-1185">Reference proteome</keyword>
<dbReference type="HOGENOM" id="CLU_023205_3_2_2"/>
<dbReference type="Pfam" id="PF00248">
    <property type="entry name" value="Aldo_ket_red"/>
    <property type="match status" value="1"/>
</dbReference>
<dbReference type="Gene3D" id="1.10.1060.10">
    <property type="entry name" value="Alpha-helical ferredoxin"/>
    <property type="match status" value="1"/>
</dbReference>
<organism evidence="2 3">
    <name type="scientific">Methanolacinia petrolearia (strain DSM 11571 / OCM 486 / SEBR 4847)</name>
    <name type="common">Methanoplanus petrolearius</name>
    <dbReference type="NCBI Taxonomy" id="679926"/>
    <lineage>
        <taxon>Archaea</taxon>
        <taxon>Methanobacteriati</taxon>
        <taxon>Methanobacteriota</taxon>
        <taxon>Stenosarchaea group</taxon>
        <taxon>Methanomicrobia</taxon>
        <taxon>Methanomicrobiales</taxon>
        <taxon>Methanomicrobiaceae</taxon>
        <taxon>Methanolacinia</taxon>
    </lineage>
</organism>
<evidence type="ECO:0000313" key="3">
    <source>
        <dbReference type="Proteomes" id="UP000006565"/>
    </source>
</evidence>
<dbReference type="GeneID" id="9742470"/>
<dbReference type="Proteomes" id="UP000006565">
    <property type="component" value="Chromosome"/>
</dbReference>
<dbReference type="PROSITE" id="PS51379">
    <property type="entry name" value="4FE4S_FER_2"/>
    <property type="match status" value="1"/>
</dbReference>
<dbReference type="STRING" id="679926.Mpet_0032"/>
<dbReference type="OrthoDB" id="28487at2157"/>